<keyword evidence="5 12" id="KW-0997">Cell inner membrane</keyword>
<proteinExistence type="inferred from homology"/>
<comment type="subcellular location">
    <subcellularLocation>
        <location evidence="1 12">Cell inner membrane</location>
        <topology evidence="1 12">Multi-pass membrane protein</topology>
    </subcellularLocation>
</comment>
<dbReference type="InterPro" id="IPR004772">
    <property type="entry name" value="TrkH"/>
</dbReference>
<feature type="binding site" evidence="13">
    <location>
        <position position="117"/>
    </location>
    <ligand>
        <name>K(+)</name>
        <dbReference type="ChEBI" id="CHEBI:29103"/>
    </ligand>
</feature>
<feature type="transmembrane region" description="Helical" evidence="14">
    <location>
        <begin position="245"/>
        <end position="266"/>
    </location>
</feature>
<evidence type="ECO:0000313" key="15">
    <source>
        <dbReference type="EMBL" id="TSE26815.1"/>
    </source>
</evidence>
<keyword evidence="6 12" id="KW-0633">Potassium transport</keyword>
<evidence type="ECO:0000256" key="6">
    <source>
        <dbReference type="ARBA" id="ARBA00022538"/>
    </source>
</evidence>
<feature type="transmembrane region" description="Helical" evidence="14">
    <location>
        <begin position="189"/>
        <end position="209"/>
    </location>
</feature>
<dbReference type="RefSeq" id="WP_143893329.1">
    <property type="nucleotide sequence ID" value="NZ_VJND01000002.1"/>
</dbReference>
<evidence type="ECO:0000256" key="7">
    <source>
        <dbReference type="ARBA" id="ARBA00022692"/>
    </source>
</evidence>
<dbReference type="PANTHER" id="PTHR32024:SF2">
    <property type="entry name" value="TRK SYSTEM POTASSIUM UPTAKE PROTEIN TRKG-RELATED"/>
    <property type="match status" value="1"/>
</dbReference>
<comment type="caution">
    <text evidence="15">The sequence shown here is derived from an EMBL/GenBank/DDBJ whole genome shotgun (WGS) entry which is preliminary data.</text>
</comment>
<keyword evidence="8 12" id="KW-0630">Potassium</keyword>
<evidence type="ECO:0000256" key="9">
    <source>
        <dbReference type="ARBA" id="ARBA00022989"/>
    </source>
</evidence>
<gene>
    <name evidence="15" type="primary">trkH_1</name>
    <name evidence="15" type="ORF">Tsedi_00524</name>
</gene>
<evidence type="ECO:0000313" key="16">
    <source>
        <dbReference type="Proteomes" id="UP000320225"/>
    </source>
</evidence>
<keyword evidence="11 12" id="KW-0472">Membrane</keyword>
<feature type="transmembrane region" description="Helical" evidence="14">
    <location>
        <begin position="398"/>
        <end position="422"/>
    </location>
</feature>
<feature type="binding site" evidence="13">
    <location>
        <position position="226"/>
    </location>
    <ligand>
        <name>K(+)</name>
        <dbReference type="ChEBI" id="CHEBI:29103"/>
    </ligand>
</feature>
<keyword evidence="16" id="KW-1185">Reference proteome</keyword>
<evidence type="ECO:0000256" key="12">
    <source>
        <dbReference type="PIRNR" id="PIRNR006247"/>
    </source>
</evidence>
<organism evidence="15 16">
    <name type="scientific">Tepidimonas sediminis</name>
    <dbReference type="NCBI Taxonomy" id="2588941"/>
    <lineage>
        <taxon>Bacteria</taxon>
        <taxon>Pseudomonadati</taxon>
        <taxon>Pseudomonadota</taxon>
        <taxon>Betaproteobacteria</taxon>
        <taxon>Burkholderiales</taxon>
        <taxon>Tepidimonas</taxon>
    </lineage>
</organism>
<sequence length="490" mass="52390">MPFVRIAPILGVVVMVFALAMLVPLAVALGMQDGTAAVWGAPMGLALLAGAAVWGLGRRAVGAEPDLQPRDGMLLVVLAWTVLPAIATVPLLLFYRQHGGALTFTQAYFETVSALTTTGATVLTGLDALPASINLWRGLLQWLGGMGILVLAVAILPMLGVGGQLLRAEATGPMKDTRLTPRIEETAKGLWSVYAVISLVCLLAYRWGGMSWLDAWIHMFTTMSLGGMSSHDASFAHFNSPRLEWIATFFMLVASGSFALYFAALVKRSPARVWRDAEWRGTWLLMIGSSLFIAWLLVQRGVVTEPAEALRLAAFNVVSVASTTGYASTDYLQWPVFAPIWMLLLSGVATSAGSTGAGIKMVRLLILLKLARRELTRIIHPRVVSPVTLGGRAVGADVVYAVLAFMLVYGGTIAVLTMALLLTDMPFDTAFSAIVASVNNLGPGLGEVGPAGNFAGLTAPQLWLCTLAMLMGRLEMLALLVLFTPGYWRK</sequence>
<evidence type="ECO:0000256" key="13">
    <source>
        <dbReference type="PIRSR" id="PIRSR006247-1"/>
    </source>
</evidence>
<feature type="transmembrane region" description="Helical" evidence="14">
    <location>
        <begin position="146"/>
        <end position="168"/>
    </location>
</feature>
<evidence type="ECO:0000256" key="1">
    <source>
        <dbReference type="ARBA" id="ARBA00004429"/>
    </source>
</evidence>
<name>A0A554WTB8_9BURK</name>
<feature type="transmembrane region" description="Helical" evidence="14">
    <location>
        <begin position="461"/>
        <end position="483"/>
    </location>
</feature>
<keyword evidence="9 14" id="KW-1133">Transmembrane helix</keyword>
<protein>
    <recommendedName>
        <fullName evidence="12">Trk system potassium uptake protein</fullName>
    </recommendedName>
</protein>
<evidence type="ECO:0000256" key="5">
    <source>
        <dbReference type="ARBA" id="ARBA00022519"/>
    </source>
</evidence>
<comment type="function">
    <text evidence="12">Low-affinity potassium transport system. Interacts with Trk system potassium uptake protein TrkA.</text>
</comment>
<feature type="transmembrane region" description="Helical" evidence="14">
    <location>
        <begin position="74"/>
        <end position="95"/>
    </location>
</feature>
<keyword evidence="3 12" id="KW-0813">Transport</keyword>
<keyword evidence="4 12" id="KW-1003">Cell membrane</keyword>
<evidence type="ECO:0000256" key="8">
    <source>
        <dbReference type="ARBA" id="ARBA00022958"/>
    </source>
</evidence>
<keyword evidence="7 14" id="KW-0812">Transmembrane</keyword>
<feature type="binding site" evidence="13">
    <location>
        <position position="118"/>
    </location>
    <ligand>
        <name>K(+)</name>
        <dbReference type="ChEBI" id="CHEBI:29103"/>
    </ligand>
</feature>
<feature type="binding site" evidence="13">
    <location>
        <position position="441"/>
    </location>
    <ligand>
        <name>K(+)</name>
        <dbReference type="ChEBI" id="CHEBI:29103"/>
    </ligand>
</feature>
<evidence type="ECO:0000256" key="3">
    <source>
        <dbReference type="ARBA" id="ARBA00022448"/>
    </source>
</evidence>
<dbReference type="GO" id="GO:0046872">
    <property type="term" value="F:metal ion binding"/>
    <property type="evidence" value="ECO:0007669"/>
    <property type="project" value="UniProtKB-KW"/>
</dbReference>
<dbReference type="Proteomes" id="UP000320225">
    <property type="component" value="Unassembled WGS sequence"/>
</dbReference>
<keyword evidence="10 12" id="KW-0406">Ion transport</keyword>
<evidence type="ECO:0000256" key="2">
    <source>
        <dbReference type="ARBA" id="ARBA00009137"/>
    </source>
</evidence>
<feature type="transmembrane region" description="Helical" evidence="14">
    <location>
        <begin position="107"/>
        <end position="126"/>
    </location>
</feature>
<keyword evidence="13" id="KW-0479">Metal-binding</keyword>
<dbReference type="GO" id="GO:0005886">
    <property type="term" value="C:plasma membrane"/>
    <property type="evidence" value="ECO:0007669"/>
    <property type="project" value="UniProtKB-SubCell"/>
</dbReference>
<feature type="binding site" evidence="13">
    <location>
        <position position="225"/>
    </location>
    <ligand>
        <name>K(+)</name>
        <dbReference type="ChEBI" id="CHEBI:29103"/>
    </ligand>
</feature>
<reference evidence="15 16" key="1">
    <citation type="submission" date="2019-07" db="EMBL/GenBank/DDBJ databases">
        <title>Tepidimonas sediminis YIM 72259 draft genome.</title>
        <authorList>
            <person name="Da Costa M.S."/>
            <person name="Froufe H.J.C."/>
            <person name="Egas C."/>
            <person name="Albuquerque L."/>
        </authorList>
    </citation>
    <scope>NUCLEOTIDE SEQUENCE [LARGE SCALE GENOMIC DNA]</scope>
    <source>
        <strain evidence="15 16">YIM 72259</strain>
    </source>
</reference>
<comment type="similarity">
    <text evidence="2 12">Belongs to the TrkH potassium transport family.</text>
</comment>
<evidence type="ECO:0000256" key="4">
    <source>
        <dbReference type="ARBA" id="ARBA00022475"/>
    </source>
</evidence>
<dbReference type="GO" id="GO:0015379">
    <property type="term" value="F:potassium:chloride symporter activity"/>
    <property type="evidence" value="ECO:0007669"/>
    <property type="project" value="InterPro"/>
</dbReference>
<dbReference type="Pfam" id="PF02386">
    <property type="entry name" value="TrkH"/>
    <property type="match status" value="1"/>
</dbReference>
<evidence type="ECO:0000256" key="10">
    <source>
        <dbReference type="ARBA" id="ARBA00023065"/>
    </source>
</evidence>
<evidence type="ECO:0000256" key="14">
    <source>
        <dbReference type="SAM" id="Phobius"/>
    </source>
</evidence>
<dbReference type="PIRSF" id="PIRSF006247">
    <property type="entry name" value="TrkH"/>
    <property type="match status" value="1"/>
</dbReference>
<feature type="binding site" evidence="13">
    <location>
        <position position="440"/>
    </location>
    <ligand>
        <name>K(+)</name>
        <dbReference type="ChEBI" id="CHEBI:29103"/>
    </ligand>
</feature>
<feature type="binding site" evidence="13">
    <location>
        <position position="324"/>
    </location>
    <ligand>
        <name>K(+)</name>
        <dbReference type="ChEBI" id="CHEBI:29103"/>
    </ligand>
</feature>
<dbReference type="PANTHER" id="PTHR32024">
    <property type="entry name" value="TRK SYSTEM POTASSIUM UPTAKE PROTEIN TRKG-RELATED"/>
    <property type="match status" value="1"/>
</dbReference>
<feature type="transmembrane region" description="Helical" evidence="14">
    <location>
        <begin position="6"/>
        <end position="29"/>
    </location>
</feature>
<feature type="binding site" evidence="13">
    <location>
        <position position="323"/>
    </location>
    <ligand>
        <name>K(+)</name>
        <dbReference type="ChEBI" id="CHEBI:29103"/>
    </ligand>
</feature>
<dbReference type="InterPro" id="IPR003445">
    <property type="entry name" value="Cat_transpt"/>
</dbReference>
<dbReference type="OrthoDB" id="9810952at2"/>
<dbReference type="EMBL" id="VJND01000002">
    <property type="protein sequence ID" value="TSE26815.1"/>
    <property type="molecule type" value="Genomic_DNA"/>
</dbReference>
<feature type="transmembrane region" description="Helical" evidence="14">
    <location>
        <begin position="36"/>
        <end position="54"/>
    </location>
</feature>
<dbReference type="AlphaFoldDB" id="A0A554WTB8"/>
<feature type="transmembrane region" description="Helical" evidence="14">
    <location>
        <begin position="281"/>
        <end position="298"/>
    </location>
</feature>
<feature type="transmembrane region" description="Helical" evidence="14">
    <location>
        <begin position="340"/>
        <end position="368"/>
    </location>
</feature>
<evidence type="ECO:0000256" key="11">
    <source>
        <dbReference type="ARBA" id="ARBA00023136"/>
    </source>
</evidence>
<accession>A0A554WTB8</accession>